<keyword evidence="2" id="KW-0812">Transmembrane</keyword>
<dbReference type="InterPro" id="IPR003597">
    <property type="entry name" value="Ig_C1-set"/>
</dbReference>
<accession>A0A9Q1EED9</accession>
<evidence type="ECO:0000259" key="4">
    <source>
        <dbReference type="PROSITE" id="PS50835"/>
    </source>
</evidence>
<evidence type="ECO:0000256" key="3">
    <source>
        <dbReference type="SAM" id="SignalP"/>
    </source>
</evidence>
<dbReference type="InterPro" id="IPR036179">
    <property type="entry name" value="Ig-like_dom_sf"/>
</dbReference>
<protein>
    <recommendedName>
        <fullName evidence="4">Ig-like domain-containing protein</fullName>
    </recommendedName>
</protein>
<feature type="region of interest" description="Disordered" evidence="1">
    <location>
        <begin position="118"/>
        <end position="142"/>
    </location>
</feature>
<keyword evidence="2" id="KW-1133">Transmembrane helix</keyword>
<feature type="transmembrane region" description="Helical" evidence="2">
    <location>
        <begin position="162"/>
        <end position="185"/>
    </location>
</feature>
<sequence>MMVLGSGVILFSVFVEANHVTEFEKGRTLVVALLVFVQAFNTVGNVKLFGSGTKVIIRGNVLKAPLIAAYPPSKSQDGTTTTLLCLAKGMVPNFVRFTWKEGENDVPDARKNVLEQEVEDGRGGRRPNVSVETTCNDTESNGTESKRILWSSDDSFELARSLYLASLIYTMMILKSVAFFGVASLHMYKRSTNRPISSK</sequence>
<keyword evidence="3" id="KW-0732">Signal</keyword>
<dbReference type="SUPFAM" id="SSF48726">
    <property type="entry name" value="Immunoglobulin"/>
    <property type="match status" value="1"/>
</dbReference>
<evidence type="ECO:0000256" key="1">
    <source>
        <dbReference type="SAM" id="MobiDB-lite"/>
    </source>
</evidence>
<dbReference type="Pfam" id="PF07654">
    <property type="entry name" value="C1-set"/>
    <property type="match status" value="1"/>
</dbReference>
<feature type="chain" id="PRO_5040349220" description="Ig-like domain-containing protein" evidence="3">
    <location>
        <begin position="18"/>
        <end position="199"/>
    </location>
</feature>
<keyword evidence="6" id="KW-1185">Reference proteome</keyword>
<dbReference type="Gene3D" id="2.60.40.10">
    <property type="entry name" value="Immunoglobulins"/>
    <property type="match status" value="1"/>
</dbReference>
<evidence type="ECO:0000256" key="2">
    <source>
        <dbReference type="SAM" id="Phobius"/>
    </source>
</evidence>
<organism evidence="5 6">
    <name type="scientific">Synaphobranchus kaupii</name>
    <name type="common">Kaup's arrowtooth eel</name>
    <dbReference type="NCBI Taxonomy" id="118154"/>
    <lineage>
        <taxon>Eukaryota</taxon>
        <taxon>Metazoa</taxon>
        <taxon>Chordata</taxon>
        <taxon>Craniata</taxon>
        <taxon>Vertebrata</taxon>
        <taxon>Euteleostomi</taxon>
        <taxon>Actinopterygii</taxon>
        <taxon>Neopterygii</taxon>
        <taxon>Teleostei</taxon>
        <taxon>Anguilliformes</taxon>
        <taxon>Synaphobranchidae</taxon>
        <taxon>Synaphobranchus</taxon>
    </lineage>
</organism>
<dbReference type="EMBL" id="JAINUF010000019">
    <property type="protein sequence ID" value="KAJ8337251.1"/>
    <property type="molecule type" value="Genomic_DNA"/>
</dbReference>
<dbReference type="Proteomes" id="UP001152622">
    <property type="component" value="Chromosome 19"/>
</dbReference>
<comment type="caution">
    <text evidence="5">The sequence shown here is derived from an EMBL/GenBank/DDBJ whole genome shotgun (WGS) entry which is preliminary data.</text>
</comment>
<evidence type="ECO:0000313" key="5">
    <source>
        <dbReference type="EMBL" id="KAJ8337251.1"/>
    </source>
</evidence>
<feature type="signal peptide" evidence="3">
    <location>
        <begin position="1"/>
        <end position="17"/>
    </location>
</feature>
<keyword evidence="2" id="KW-0472">Membrane</keyword>
<reference evidence="5" key="1">
    <citation type="journal article" date="2023" name="Science">
        <title>Genome structures resolve the early diversification of teleost fishes.</title>
        <authorList>
            <person name="Parey E."/>
            <person name="Louis A."/>
            <person name="Montfort J."/>
            <person name="Bouchez O."/>
            <person name="Roques C."/>
            <person name="Iampietro C."/>
            <person name="Lluch J."/>
            <person name="Castinel A."/>
            <person name="Donnadieu C."/>
            <person name="Desvignes T."/>
            <person name="Floi Bucao C."/>
            <person name="Jouanno E."/>
            <person name="Wen M."/>
            <person name="Mejri S."/>
            <person name="Dirks R."/>
            <person name="Jansen H."/>
            <person name="Henkel C."/>
            <person name="Chen W.J."/>
            <person name="Zahm M."/>
            <person name="Cabau C."/>
            <person name="Klopp C."/>
            <person name="Thompson A.W."/>
            <person name="Robinson-Rechavi M."/>
            <person name="Braasch I."/>
            <person name="Lecointre G."/>
            <person name="Bobe J."/>
            <person name="Postlethwait J.H."/>
            <person name="Berthelot C."/>
            <person name="Roest Crollius H."/>
            <person name="Guiguen Y."/>
        </authorList>
    </citation>
    <scope>NUCLEOTIDE SEQUENCE</scope>
    <source>
        <strain evidence="5">WJC10195</strain>
    </source>
</reference>
<evidence type="ECO:0000313" key="6">
    <source>
        <dbReference type="Proteomes" id="UP001152622"/>
    </source>
</evidence>
<dbReference type="InterPro" id="IPR007110">
    <property type="entry name" value="Ig-like_dom"/>
</dbReference>
<dbReference type="PROSITE" id="PS50835">
    <property type="entry name" value="IG_LIKE"/>
    <property type="match status" value="1"/>
</dbReference>
<feature type="domain" description="Ig-like" evidence="4">
    <location>
        <begin position="65"/>
        <end position="99"/>
    </location>
</feature>
<dbReference type="OrthoDB" id="8924181at2759"/>
<name>A0A9Q1EED9_SYNKA</name>
<proteinExistence type="predicted"/>
<dbReference type="InterPro" id="IPR013783">
    <property type="entry name" value="Ig-like_fold"/>
</dbReference>
<gene>
    <name evidence="5" type="ORF">SKAU_G00384710</name>
</gene>
<dbReference type="AlphaFoldDB" id="A0A9Q1EED9"/>
<feature type="compositionally biased region" description="Polar residues" evidence="1">
    <location>
        <begin position="130"/>
        <end position="142"/>
    </location>
</feature>